<dbReference type="EMBL" id="AJYW02000295">
    <property type="protein sequence ID" value="OEE71258.1"/>
    <property type="molecule type" value="Genomic_DNA"/>
</dbReference>
<dbReference type="CDD" id="cd01948">
    <property type="entry name" value="EAL"/>
    <property type="match status" value="1"/>
</dbReference>
<feature type="domain" description="EAL" evidence="4">
    <location>
        <begin position="507"/>
        <end position="761"/>
    </location>
</feature>
<dbReference type="Pfam" id="PF00563">
    <property type="entry name" value="EAL"/>
    <property type="match status" value="1"/>
</dbReference>
<feature type="transmembrane region" description="Helical" evidence="3">
    <location>
        <begin position="294"/>
        <end position="312"/>
    </location>
</feature>
<dbReference type="PROSITE" id="PS50883">
    <property type="entry name" value="EAL"/>
    <property type="match status" value="1"/>
</dbReference>
<dbReference type="Gene3D" id="3.20.20.450">
    <property type="entry name" value="EAL domain"/>
    <property type="match status" value="1"/>
</dbReference>
<dbReference type="SUPFAM" id="SSF141868">
    <property type="entry name" value="EAL domain-like"/>
    <property type="match status" value="1"/>
</dbReference>
<dbReference type="SMART" id="SM00267">
    <property type="entry name" value="GGDEF"/>
    <property type="match status" value="1"/>
</dbReference>
<gene>
    <name evidence="6" type="ORF">A130_07960</name>
</gene>
<dbReference type="NCBIfam" id="TIGR00254">
    <property type="entry name" value="GGDEF"/>
    <property type="match status" value="1"/>
</dbReference>
<dbReference type="Proteomes" id="UP000094165">
    <property type="component" value="Unassembled WGS sequence"/>
</dbReference>
<comment type="caution">
    <text evidence="6">The sequence shown here is derived from an EMBL/GenBank/DDBJ whole genome shotgun (WGS) entry which is preliminary data.</text>
</comment>
<dbReference type="RefSeq" id="WP_017051211.1">
    <property type="nucleotide sequence ID" value="NZ_AJYW02000295.1"/>
</dbReference>
<evidence type="ECO:0000259" key="5">
    <source>
        <dbReference type="PROSITE" id="PS50887"/>
    </source>
</evidence>
<keyword evidence="2" id="KW-0973">c-di-GMP</keyword>
<dbReference type="Pfam" id="PF00990">
    <property type="entry name" value="GGDEF"/>
    <property type="match status" value="1"/>
</dbReference>
<dbReference type="PROSITE" id="PS50887">
    <property type="entry name" value="GGDEF"/>
    <property type="match status" value="1"/>
</dbReference>
<feature type="transmembrane region" description="Helical" evidence="3">
    <location>
        <begin position="12"/>
        <end position="31"/>
    </location>
</feature>
<evidence type="ECO:0000256" key="3">
    <source>
        <dbReference type="SAM" id="Phobius"/>
    </source>
</evidence>
<dbReference type="InterPro" id="IPR052155">
    <property type="entry name" value="Biofilm_reg_signaling"/>
</dbReference>
<name>A0A1E5CMY1_9VIBR</name>
<accession>A0A1E5CMY1</accession>
<organism evidence="6 7">
    <name type="scientific">Vibrio genomosp. F6 str. FF-238</name>
    <dbReference type="NCBI Taxonomy" id="1191298"/>
    <lineage>
        <taxon>Bacteria</taxon>
        <taxon>Pseudomonadati</taxon>
        <taxon>Pseudomonadota</taxon>
        <taxon>Gammaproteobacteria</taxon>
        <taxon>Vibrionales</taxon>
        <taxon>Vibrionaceae</taxon>
        <taxon>Vibrio</taxon>
    </lineage>
</organism>
<keyword evidence="3" id="KW-1133">Transmembrane helix</keyword>
<dbReference type="SUPFAM" id="SSF55073">
    <property type="entry name" value="Nucleotide cyclase"/>
    <property type="match status" value="1"/>
</dbReference>
<proteinExistence type="predicted"/>
<feature type="domain" description="GGDEF" evidence="5">
    <location>
        <begin position="360"/>
        <end position="498"/>
    </location>
</feature>
<dbReference type="InterPro" id="IPR035919">
    <property type="entry name" value="EAL_sf"/>
</dbReference>
<dbReference type="GO" id="GO:0071111">
    <property type="term" value="F:cyclic-guanylate-specific phosphodiesterase activity"/>
    <property type="evidence" value="ECO:0007669"/>
    <property type="project" value="UniProtKB-EC"/>
</dbReference>
<keyword evidence="3" id="KW-0472">Membrane</keyword>
<dbReference type="EC" id="3.1.4.52" evidence="1"/>
<keyword evidence="7" id="KW-1185">Reference proteome</keyword>
<sequence>MGKFAQLRKNIWMIFSIIFISSLMLLFYTSYTSWESSKQTVLNKQKNHVDLFGNSVRAFLESQESLLDVLGVQLIARHNIPEQPLHDAALDHTMNTNPAFIGLGLIAYDGTPLVASSNFDLDKVPNLMLNEGSRKTFVQARDSKKITTGQNYEINGLGSITLAMPIRKAIYIPKDAPHAIAVMTAGIRLDNTPIFNGHDDLAPYHKIEIVRSDRFLQFSSQSEVVDYSEPVSNSYFQSLNENVNSDDYFSVFEYEAEGTGSKLQIVAHYDPFLEVWFVSKVDKKYLLQSYFDHLALNAGVFLLYNFFIFFLIRTIASSEKRKEKELLRLANHDALTGLPNRMELFGQIRQTLNSLEYEYNHHALLFLDIDDFKSINDAHGHEYGDLLLIETASRINQSIRPCDVLTRFGGDEFVILLSGLGVDTEKSNLTVENTVDHLLEILSKPYALKEYTYNSSVSVGIVLFDDDSSSESELIKHADIAMYRAKNSGKNTYSVFDPQMQIDVASEFLLEAQLRKAVRDNQLELFYQPQVDHDDNIIGAEGLLRWIHPENGMVGPNEFIPLAEKTGLIIPIGKMVLKMACEELSRWQKEASKDHLTLSVNVSYKQFKELDFVAHIQQLISDYHIQSGRLKLELTESMLADDIESTIVHMNELRESGVKFSLDDFGTGYSSLKYLKKLPLSQLKIDKSFINELVSDANDQCIVKTIISMSKELGFNIIAEGVETSEQKRYLEQAGCAFYQGYLFSKPLPKSQFNVYFRQPEAVLEEMI</sequence>
<dbReference type="CDD" id="cd01949">
    <property type="entry name" value="GGDEF"/>
    <property type="match status" value="1"/>
</dbReference>
<dbReference type="FunFam" id="3.20.20.450:FF:000001">
    <property type="entry name" value="Cyclic di-GMP phosphodiesterase yahA"/>
    <property type="match status" value="1"/>
</dbReference>
<evidence type="ECO:0000256" key="2">
    <source>
        <dbReference type="ARBA" id="ARBA00022636"/>
    </source>
</evidence>
<dbReference type="SMART" id="SM00052">
    <property type="entry name" value="EAL"/>
    <property type="match status" value="1"/>
</dbReference>
<keyword evidence="3" id="KW-0812">Transmembrane</keyword>
<dbReference type="InterPro" id="IPR000160">
    <property type="entry name" value="GGDEF_dom"/>
</dbReference>
<dbReference type="AlphaFoldDB" id="A0A1E5CMY1"/>
<protein>
    <recommendedName>
        <fullName evidence="1">cyclic-guanylate-specific phosphodiesterase</fullName>
        <ecNumber evidence="1">3.1.4.52</ecNumber>
    </recommendedName>
</protein>
<evidence type="ECO:0000313" key="6">
    <source>
        <dbReference type="EMBL" id="OEE71258.1"/>
    </source>
</evidence>
<reference evidence="6 7" key="1">
    <citation type="journal article" date="2012" name="Science">
        <title>Ecological populations of bacteria act as socially cohesive units of antibiotic production and resistance.</title>
        <authorList>
            <person name="Cordero O.X."/>
            <person name="Wildschutte H."/>
            <person name="Kirkup B."/>
            <person name="Proehl S."/>
            <person name="Ngo L."/>
            <person name="Hussain F."/>
            <person name="Le Roux F."/>
            <person name="Mincer T."/>
            <person name="Polz M.F."/>
        </authorList>
    </citation>
    <scope>NUCLEOTIDE SEQUENCE [LARGE SCALE GENOMIC DNA]</scope>
    <source>
        <strain evidence="6 7">FF-238</strain>
    </source>
</reference>
<dbReference type="InterPro" id="IPR029787">
    <property type="entry name" value="Nucleotide_cyclase"/>
</dbReference>
<dbReference type="PANTHER" id="PTHR44757">
    <property type="entry name" value="DIGUANYLATE CYCLASE DGCP"/>
    <property type="match status" value="1"/>
</dbReference>
<dbReference type="InterPro" id="IPR001633">
    <property type="entry name" value="EAL_dom"/>
</dbReference>
<evidence type="ECO:0000259" key="4">
    <source>
        <dbReference type="PROSITE" id="PS50883"/>
    </source>
</evidence>
<evidence type="ECO:0000313" key="7">
    <source>
        <dbReference type="Proteomes" id="UP000094165"/>
    </source>
</evidence>
<dbReference type="PANTHER" id="PTHR44757:SF2">
    <property type="entry name" value="BIOFILM ARCHITECTURE MAINTENANCE PROTEIN MBAA"/>
    <property type="match status" value="1"/>
</dbReference>
<dbReference type="InterPro" id="IPR043128">
    <property type="entry name" value="Rev_trsase/Diguanyl_cyclase"/>
</dbReference>
<evidence type="ECO:0000256" key="1">
    <source>
        <dbReference type="ARBA" id="ARBA00012282"/>
    </source>
</evidence>
<dbReference type="Gene3D" id="3.30.70.270">
    <property type="match status" value="1"/>
</dbReference>